<keyword evidence="1" id="KW-0378">Hydrolase</keyword>
<evidence type="ECO:0000313" key="4">
    <source>
        <dbReference type="Proteomes" id="UP000034163"/>
    </source>
</evidence>
<gene>
    <name evidence="3" type="ORF">UU72_C0013G0008</name>
</gene>
<evidence type="ECO:0000313" key="3">
    <source>
        <dbReference type="EMBL" id="KKS16745.1"/>
    </source>
</evidence>
<evidence type="ECO:0000256" key="2">
    <source>
        <dbReference type="SAM" id="Phobius"/>
    </source>
</evidence>
<dbReference type="EMBL" id="LCBS01000013">
    <property type="protein sequence ID" value="KKS16745.1"/>
    <property type="molecule type" value="Genomic_DNA"/>
</dbReference>
<dbReference type="InterPro" id="IPR005754">
    <property type="entry name" value="Sortase"/>
</dbReference>
<evidence type="ECO:0000256" key="1">
    <source>
        <dbReference type="ARBA" id="ARBA00022801"/>
    </source>
</evidence>
<dbReference type="SUPFAM" id="SSF63817">
    <property type="entry name" value="Sortase"/>
    <property type="match status" value="1"/>
</dbReference>
<keyword evidence="2" id="KW-0812">Transmembrane</keyword>
<sequence length="214" mass="23859">MFSNILIIAGFVILILTYGPLIKDEFWYMLKEAKDQNYQLNASGGEQDSAFARYLSNKTVSLRPVNTSFSIVIEKIGVNAPVVADVPVTDKNAYLKALKAGVAHAAVSEYPSEGPGNVYLFAHASIDFWRLGKYATVFNLLRKVEPGDEVHVFYKGDDYVYQVINKEVLKGFDTFPLTRSTIEPILTLQTCDPPGTTFNRLVVTAKLIRVDDIK</sequence>
<reference evidence="3 4" key="1">
    <citation type="journal article" date="2015" name="Nature">
        <title>rRNA introns, odd ribosomes, and small enigmatic genomes across a large radiation of phyla.</title>
        <authorList>
            <person name="Brown C.T."/>
            <person name="Hug L.A."/>
            <person name="Thomas B.C."/>
            <person name="Sharon I."/>
            <person name="Castelle C.J."/>
            <person name="Singh A."/>
            <person name="Wilkins M.J."/>
            <person name="Williams K.H."/>
            <person name="Banfield J.F."/>
        </authorList>
    </citation>
    <scope>NUCLEOTIDE SEQUENCE [LARGE SCALE GENOMIC DNA]</scope>
</reference>
<proteinExistence type="predicted"/>
<name>A0A0G0WVI7_UNCKA</name>
<accession>A0A0G0WVI7</accession>
<dbReference type="Proteomes" id="UP000034163">
    <property type="component" value="Unassembled WGS sequence"/>
</dbReference>
<dbReference type="GO" id="GO:0016787">
    <property type="term" value="F:hydrolase activity"/>
    <property type="evidence" value="ECO:0007669"/>
    <property type="project" value="UniProtKB-KW"/>
</dbReference>
<dbReference type="InterPro" id="IPR023365">
    <property type="entry name" value="Sortase_dom-sf"/>
</dbReference>
<keyword evidence="2" id="KW-1133">Transmembrane helix</keyword>
<dbReference type="Pfam" id="PF04203">
    <property type="entry name" value="Sortase"/>
    <property type="match status" value="1"/>
</dbReference>
<organism evidence="3 4">
    <name type="scientific">candidate division WWE3 bacterium GW2011_GWB1_41_6</name>
    <dbReference type="NCBI Taxonomy" id="1619112"/>
    <lineage>
        <taxon>Bacteria</taxon>
        <taxon>Katanobacteria</taxon>
    </lineage>
</organism>
<dbReference type="Gene3D" id="2.40.260.10">
    <property type="entry name" value="Sortase"/>
    <property type="match status" value="1"/>
</dbReference>
<comment type="caution">
    <text evidence="3">The sequence shown here is derived from an EMBL/GenBank/DDBJ whole genome shotgun (WGS) entry which is preliminary data.</text>
</comment>
<keyword evidence="2" id="KW-0472">Membrane</keyword>
<protein>
    <submittedName>
        <fullName evidence="3">Sortase family protein</fullName>
    </submittedName>
</protein>
<dbReference type="AlphaFoldDB" id="A0A0G0WVI7"/>
<feature type="transmembrane region" description="Helical" evidence="2">
    <location>
        <begin position="6"/>
        <end position="22"/>
    </location>
</feature>